<feature type="chain" id="PRO_5045831090" evidence="2">
    <location>
        <begin position="31"/>
        <end position="179"/>
    </location>
</feature>
<reference evidence="4" key="1">
    <citation type="journal article" date="2019" name="Int. J. Syst. Evol. Microbiol.">
        <title>The Global Catalogue of Microorganisms (GCM) 10K type strain sequencing project: providing services to taxonomists for standard genome sequencing and annotation.</title>
        <authorList>
            <consortium name="The Broad Institute Genomics Platform"/>
            <consortium name="The Broad Institute Genome Sequencing Center for Infectious Disease"/>
            <person name="Wu L."/>
            <person name="Ma J."/>
        </authorList>
    </citation>
    <scope>NUCLEOTIDE SEQUENCE [LARGE SCALE GENOMIC DNA]</scope>
    <source>
        <strain evidence="4">JCM 11813</strain>
    </source>
</reference>
<accession>A0ABP4F7M0</accession>
<evidence type="ECO:0000256" key="2">
    <source>
        <dbReference type="SAM" id="SignalP"/>
    </source>
</evidence>
<organism evidence="3 4">
    <name type="scientific">Nocardioides aquiterrae</name>
    <dbReference type="NCBI Taxonomy" id="203799"/>
    <lineage>
        <taxon>Bacteria</taxon>
        <taxon>Bacillati</taxon>
        <taxon>Actinomycetota</taxon>
        <taxon>Actinomycetes</taxon>
        <taxon>Propionibacteriales</taxon>
        <taxon>Nocardioidaceae</taxon>
        <taxon>Nocardioides</taxon>
    </lineage>
</organism>
<proteinExistence type="predicted"/>
<dbReference type="EMBL" id="BAAAJE010000026">
    <property type="protein sequence ID" value="GAA1159914.1"/>
    <property type="molecule type" value="Genomic_DNA"/>
</dbReference>
<protein>
    <submittedName>
        <fullName evidence="3">Uncharacterized protein</fullName>
    </submittedName>
</protein>
<evidence type="ECO:0000313" key="3">
    <source>
        <dbReference type="EMBL" id="GAA1159914.1"/>
    </source>
</evidence>
<keyword evidence="2" id="KW-0732">Signal</keyword>
<feature type="compositionally biased region" description="Polar residues" evidence="1">
    <location>
        <begin position="43"/>
        <end position="56"/>
    </location>
</feature>
<sequence>MERPCELMRRTVMRIHVAAVVGLVAASSVAGCTSPDGDAGATSVRSEPTSSRTATPSLAPASLGRMEIDQRTYLPGDELSVRWPGQQLRGIAYSLDAWTGTAWRTRYYIAAVTPGYRANHDPTWWDADGTGRGWVDIGVGGAGPDIAVVPDTAGPGGYRLCTANSPKQSCALLTVGAAR</sequence>
<dbReference type="RefSeq" id="WP_343909990.1">
    <property type="nucleotide sequence ID" value="NZ_BAAAJE010000026.1"/>
</dbReference>
<dbReference type="Proteomes" id="UP001499979">
    <property type="component" value="Unassembled WGS sequence"/>
</dbReference>
<comment type="caution">
    <text evidence="3">The sequence shown here is derived from an EMBL/GenBank/DDBJ whole genome shotgun (WGS) entry which is preliminary data.</text>
</comment>
<dbReference type="PROSITE" id="PS51257">
    <property type="entry name" value="PROKAR_LIPOPROTEIN"/>
    <property type="match status" value="1"/>
</dbReference>
<name>A0ABP4F7M0_9ACTN</name>
<keyword evidence="4" id="KW-1185">Reference proteome</keyword>
<feature type="signal peptide" evidence="2">
    <location>
        <begin position="1"/>
        <end position="30"/>
    </location>
</feature>
<feature type="region of interest" description="Disordered" evidence="1">
    <location>
        <begin position="34"/>
        <end position="58"/>
    </location>
</feature>
<evidence type="ECO:0000256" key="1">
    <source>
        <dbReference type="SAM" id="MobiDB-lite"/>
    </source>
</evidence>
<gene>
    <name evidence="3" type="ORF">GCM10009606_42530</name>
</gene>
<evidence type="ECO:0000313" key="4">
    <source>
        <dbReference type="Proteomes" id="UP001499979"/>
    </source>
</evidence>